<dbReference type="InterPro" id="IPR046357">
    <property type="entry name" value="PPIase_dom_sf"/>
</dbReference>
<dbReference type="SUPFAM" id="SSF50891">
    <property type="entry name" value="Cyclophilin-like"/>
    <property type="match status" value="1"/>
</dbReference>
<dbReference type="CDD" id="cd00317">
    <property type="entry name" value="cyclophilin"/>
    <property type="match status" value="1"/>
</dbReference>
<evidence type="ECO:0000256" key="3">
    <source>
        <dbReference type="ARBA" id="ARBA00023110"/>
    </source>
</evidence>
<evidence type="ECO:0000256" key="1">
    <source>
        <dbReference type="ARBA" id="ARBA00000971"/>
    </source>
</evidence>
<dbReference type="Gene3D" id="2.40.100.10">
    <property type="entry name" value="Cyclophilin-like"/>
    <property type="match status" value="1"/>
</dbReference>
<dbReference type="PROSITE" id="PS51257">
    <property type="entry name" value="PROKAR_LIPOPROTEIN"/>
    <property type="match status" value="1"/>
</dbReference>
<feature type="domain" description="PPIase FKBP-type" evidence="7">
    <location>
        <begin position="259"/>
        <end position="346"/>
    </location>
</feature>
<sequence>MKKIKLMLLALVAIFVTSCDEYPELEDGLYAKLNTNKGEIIIELHYDQTPMTVGNFVSLAEGNNPKVDEKFEGKNFYDGIIFHRVIKDFMIQTGDPNGNGQGGPGYKFPDEINENLTHNSKGVLSMANAGKDTNGSQFFITLKETPHLDGRHTVFGKVAKGQEVVDQIGQVETAAMDKPKEEVKIERIEIIRKGREAKNFDASNAFTSGIEIVEEQRKTEEEEKAKLFDEMSEGFEETETGLRYKITAENESGNKPVKGQKVAVHYTGMFLDGNKFDSSFDRDEPIEFEVGRGFVIPGWDEGLLLLNEGEKAELLIPANLAYGKAGRGPIPPNTPLFFQVELVKVYENSKKQ</sequence>
<dbReference type="PROSITE" id="PS50059">
    <property type="entry name" value="FKBP_PPIASE"/>
    <property type="match status" value="1"/>
</dbReference>
<dbReference type="Gene3D" id="3.10.50.40">
    <property type="match status" value="1"/>
</dbReference>
<dbReference type="GO" id="GO:0003755">
    <property type="term" value="F:peptidyl-prolyl cis-trans isomerase activity"/>
    <property type="evidence" value="ECO:0007669"/>
    <property type="project" value="UniProtKB-KW"/>
</dbReference>
<proteinExistence type="predicted"/>
<accession>A0A967ADA2</accession>
<comment type="caution">
    <text evidence="9">The sequence shown here is derived from an EMBL/GenBank/DDBJ whole genome shotgun (WGS) entry which is preliminary data.</text>
</comment>
<name>A0A967ADA2_9FLAO</name>
<gene>
    <name evidence="9" type="ORF">G7034_07830</name>
</gene>
<evidence type="ECO:0000313" key="9">
    <source>
        <dbReference type="EMBL" id="NGZ90159.1"/>
    </source>
</evidence>
<keyword evidence="6" id="KW-0732">Signal</keyword>
<keyword evidence="4 5" id="KW-0413">Isomerase</keyword>
<dbReference type="Pfam" id="PF00160">
    <property type="entry name" value="Pro_isomerase"/>
    <property type="match status" value="1"/>
</dbReference>
<evidence type="ECO:0000259" key="8">
    <source>
        <dbReference type="PROSITE" id="PS50072"/>
    </source>
</evidence>
<dbReference type="RefSeq" id="WP_166400413.1">
    <property type="nucleotide sequence ID" value="NZ_JAANAS010000052.1"/>
</dbReference>
<protein>
    <recommendedName>
        <fullName evidence="2 5">peptidylprolyl isomerase</fullName>
        <ecNumber evidence="2 5">5.2.1.8</ecNumber>
    </recommendedName>
</protein>
<dbReference type="AlphaFoldDB" id="A0A967ADA2"/>
<dbReference type="InterPro" id="IPR002130">
    <property type="entry name" value="Cyclophilin-type_PPIase_dom"/>
</dbReference>
<dbReference type="SUPFAM" id="SSF54534">
    <property type="entry name" value="FKBP-like"/>
    <property type="match status" value="1"/>
</dbReference>
<feature type="domain" description="PPIase cyclophilin-type" evidence="8">
    <location>
        <begin position="38"/>
        <end position="190"/>
    </location>
</feature>
<dbReference type="PANTHER" id="PTHR45625">
    <property type="entry name" value="PEPTIDYL-PROLYL CIS-TRANS ISOMERASE-RELATED"/>
    <property type="match status" value="1"/>
</dbReference>
<dbReference type="FunFam" id="3.10.50.40:FF:000006">
    <property type="entry name" value="Peptidyl-prolyl cis-trans isomerase"/>
    <property type="match status" value="1"/>
</dbReference>
<feature type="chain" id="PRO_5037562039" description="peptidylprolyl isomerase" evidence="6">
    <location>
        <begin position="19"/>
        <end position="352"/>
    </location>
</feature>
<dbReference type="EMBL" id="JAANAS010000052">
    <property type="protein sequence ID" value="NGZ90159.1"/>
    <property type="molecule type" value="Genomic_DNA"/>
</dbReference>
<comment type="catalytic activity">
    <reaction evidence="1 5">
        <text>[protein]-peptidylproline (omega=180) = [protein]-peptidylproline (omega=0)</text>
        <dbReference type="Rhea" id="RHEA:16237"/>
        <dbReference type="Rhea" id="RHEA-COMP:10747"/>
        <dbReference type="Rhea" id="RHEA-COMP:10748"/>
        <dbReference type="ChEBI" id="CHEBI:83833"/>
        <dbReference type="ChEBI" id="CHEBI:83834"/>
        <dbReference type="EC" id="5.2.1.8"/>
    </reaction>
</comment>
<dbReference type="EC" id="5.2.1.8" evidence="2 5"/>
<dbReference type="PRINTS" id="PR00153">
    <property type="entry name" value="CSAPPISMRASE"/>
</dbReference>
<keyword evidence="3 5" id="KW-0697">Rotamase</keyword>
<organism evidence="9 10">
    <name type="scientific">Psychroflexus maritimus</name>
    <dbReference type="NCBI Taxonomy" id="2714865"/>
    <lineage>
        <taxon>Bacteria</taxon>
        <taxon>Pseudomonadati</taxon>
        <taxon>Bacteroidota</taxon>
        <taxon>Flavobacteriia</taxon>
        <taxon>Flavobacteriales</taxon>
        <taxon>Flavobacteriaceae</taxon>
        <taxon>Psychroflexus</taxon>
    </lineage>
</organism>
<reference evidence="9" key="1">
    <citation type="submission" date="2020-03" db="EMBL/GenBank/DDBJ databases">
        <title>Psychroflexus Maritimus sp. nov., isolate from marine sediment.</title>
        <authorList>
            <person name="Zhong Y.-L."/>
        </authorList>
    </citation>
    <scope>NUCLEOTIDE SEQUENCE</scope>
    <source>
        <strain evidence="9">C1</strain>
    </source>
</reference>
<evidence type="ECO:0000256" key="5">
    <source>
        <dbReference type="PROSITE-ProRule" id="PRU00277"/>
    </source>
</evidence>
<feature type="signal peptide" evidence="6">
    <location>
        <begin position="1"/>
        <end position="18"/>
    </location>
</feature>
<dbReference type="InterPro" id="IPR001179">
    <property type="entry name" value="PPIase_FKBP_dom"/>
</dbReference>
<dbReference type="PROSITE" id="PS50072">
    <property type="entry name" value="CSA_PPIASE_2"/>
    <property type="match status" value="1"/>
</dbReference>
<dbReference type="InterPro" id="IPR044666">
    <property type="entry name" value="Cyclophilin_A-like"/>
</dbReference>
<dbReference type="InterPro" id="IPR029000">
    <property type="entry name" value="Cyclophilin-like_dom_sf"/>
</dbReference>
<dbReference type="Proteomes" id="UP000643701">
    <property type="component" value="Unassembled WGS sequence"/>
</dbReference>
<evidence type="ECO:0000256" key="2">
    <source>
        <dbReference type="ARBA" id="ARBA00013194"/>
    </source>
</evidence>
<evidence type="ECO:0000313" key="10">
    <source>
        <dbReference type="Proteomes" id="UP000643701"/>
    </source>
</evidence>
<evidence type="ECO:0000259" key="7">
    <source>
        <dbReference type="PROSITE" id="PS50059"/>
    </source>
</evidence>
<evidence type="ECO:0000256" key="4">
    <source>
        <dbReference type="ARBA" id="ARBA00023235"/>
    </source>
</evidence>
<evidence type="ECO:0000256" key="6">
    <source>
        <dbReference type="SAM" id="SignalP"/>
    </source>
</evidence>
<keyword evidence="10" id="KW-1185">Reference proteome</keyword>
<dbReference type="PANTHER" id="PTHR45625:SF4">
    <property type="entry name" value="PEPTIDYLPROLYL ISOMERASE DOMAIN AND WD REPEAT-CONTAINING PROTEIN 1"/>
    <property type="match status" value="1"/>
</dbReference>
<dbReference type="Pfam" id="PF00254">
    <property type="entry name" value="FKBP_C"/>
    <property type="match status" value="1"/>
</dbReference>